<organism evidence="1 2">
    <name type="scientific">Trichuris trichiura</name>
    <name type="common">Whipworm</name>
    <name type="synonym">Trichocephalus trichiurus</name>
    <dbReference type="NCBI Taxonomy" id="36087"/>
    <lineage>
        <taxon>Eukaryota</taxon>
        <taxon>Metazoa</taxon>
        <taxon>Ecdysozoa</taxon>
        <taxon>Nematoda</taxon>
        <taxon>Enoplea</taxon>
        <taxon>Dorylaimia</taxon>
        <taxon>Trichinellida</taxon>
        <taxon>Trichuridae</taxon>
        <taxon>Trichuris</taxon>
    </lineage>
</organism>
<protein>
    <submittedName>
        <fullName evidence="1">Uncharacterized protein</fullName>
    </submittedName>
</protein>
<gene>
    <name evidence="1" type="ORF">TTRE_0000077901</name>
</gene>
<name>A0A077YWU7_TRITR</name>
<accession>A0A077YWU7</accession>
<dbReference type="Proteomes" id="UP000030665">
    <property type="component" value="Unassembled WGS sequence"/>
</dbReference>
<reference evidence="1" key="1">
    <citation type="submission" date="2014-01" db="EMBL/GenBank/DDBJ databases">
        <authorList>
            <person name="Aslett M."/>
        </authorList>
    </citation>
    <scope>NUCLEOTIDE SEQUENCE</scope>
</reference>
<evidence type="ECO:0000313" key="2">
    <source>
        <dbReference type="Proteomes" id="UP000030665"/>
    </source>
</evidence>
<reference evidence="1" key="2">
    <citation type="submission" date="2014-03" db="EMBL/GenBank/DDBJ databases">
        <title>The whipworm genome and dual-species transcriptomics of an intimate host-pathogen interaction.</title>
        <authorList>
            <person name="Foth B.J."/>
            <person name="Tsai I.J."/>
            <person name="Reid A.J."/>
            <person name="Bancroft A.J."/>
            <person name="Nichol S."/>
            <person name="Tracey A."/>
            <person name="Holroyd N."/>
            <person name="Cotton J.A."/>
            <person name="Stanley E.J."/>
            <person name="Zarowiecki M."/>
            <person name="Liu J.Z."/>
            <person name="Huckvale T."/>
            <person name="Cooper P.J."/>
            <person name="Grencis R.K."/>
            <person name="Berriman M."/>
        </authorList>
    </citation>
    <scope>NUCLEOTIDE SEQUENCE [LARGE SCALE GENOMIC DNA]</scope>
</reference>
<dbReference type="EMBL" id="HG805825">
    <property type="protein sequence ID" value="CDW52517.1"/>
    <property type="molecule type" value="Genomic_DNA"/>
</dbReference>
<evidence type="ECO:0000313" key="1">
    <source>
        <dbReference type="EMBL" id="CDW52517.1"/>
    </source>
</evidence>
<keyword evidence="2" id="KW-1185">Reference proteome</keyword>
<dbReference type="AlphaFoldDB" id="A0A077YWU7"/>
<sequence>MTSTCDQVFKAVYNPYDLAFCPCTTKPGVRRLCGRSSSACVVVMSLRLAAYWLTEEATTRRTANATTGETAA</sequence>
<proteinExistence type="predicted"/>